<dbReference type="OrthoDB" id="2020419at2759"/>
<keyword evidence="2" id="KW-0472">Membrane</keyword>
<feature type="compositionally biased region" description="Low complexity" evidence="1">
    <location>
        <begin position="56"/>
        <end position="91"/>
    </location>
</feature>
<keyword evidence="2" id="KW-1133">Transmembrane helix</keyword>
<dbReference type="Proteomes" id="UP000320762">
    <property type="component" value="Unassembled WGS sequence"/>
</dbReference>
<feature type="transmembrane region" description="Helical" evidence="2">
    <location>
        <begin position="25"/>
        <end position="43"/>
    </location>
</feature>
<sequence>MPHRLDAQMYRTEPHMQTARTPRPLAYSSVFVFVSLSIFFVLLCRNSADLTSSDIDAPGPLSPPSDLLSSSPLSDPFPPSAADSPAPSTDLPEALRIQDADSAAFDIFALAFQPPNRDGVRTLPRVDRTHLAKLDALALLLDPHDTSNPLYSAPADNSDHLYADTVDTPHFSDTPKLQWPPTVTALPAPPVQRRPTDLTLCGATRCRFLLPLRISEPEARARHHVAQLARLAHALNRTLVLPNVGKGRLGACFRWPLGRYYDIDSLDVDLHTPGADDHEGYDADDGLDGLFDDTSTVRAVSLDAFQQWTRGRGSNPPSAQIAWLSARQDGALEHADIYSGPSLVAGMLTSGIDEVASRLPGCLDTKFALALEAYTPVFVRPSRKALKTGTAGAAVARALLDDQLALAWQNTDAENNTGTALQPADVLVVNWDLRVPLFPSPLELEYSAALTAAARAMAPPAPYVAVDWRMDNLAADAVGDCARSLVGALSGALLVHEDIHDVWLGLDVPLGLGKVEELDASALQALQERGVREQHVDGARFVTRAFRSGGELDGWEVRGYEEFDNAGLSMETLQDGGVRDIINRLIGEGAALFVASGESCGKPSASTQSLMENRKTAFSESSGPSVLRNDVLHFERS</sequence>
<organism evidence="3 4">
    <name type="scientific">Schizophyllum amplum</name>
    <dbReference type="NCBI Taxonomy" id="97359"/>
    <lineage>
        <taxon>Eukaryota</taxon>
        <taxon>Fungi</taxon>
        <taxon>Dikarya</taxon>
        <taxon>Basidiomycota</taxon>
        <taxon>Agaricomycotina</taxon>
        <taxon>Agaricomycetes</taxon>
        <taxon>Agaricomycetidae</taxon>
        <taxon>Agaricales</taxon>
        <taxon>Schizophyllaceae</taxon>
        <taxon>Schizophyllum</taxon>
    </lineage>
</organism>
<dbReference type="EMBL" id="VDMD01000007">
    <property type="protein sequence ID" value="TRM64541.1"/>
    <property type="molecule type" value="Genomic_DNA"/>
</dbReference>
<protein>
    <recommendedName>
        <fullName evidence="5">Proteophosphoglycan 5</fullName>
    </recommendedName>
</protein>
<feature type="region of interest" description="Disordered" evidence="1">
    <location>
        <begin position="53"/>
        <end position="91"/>
    </location>
</feature>
<evidence type="ECO:0000313" key="4">
    <source>
        <dbReference type="Proteomes" id="UP000320762"/>
    </source>
</evidence>
<name>A0A550CIA3_9AGAR</name>
<keyword evidence="2" id="KW-0812">Transmembrane</keyword>
<dbReference type="AlphaFoldDB" id="A0A550CIA3"/>
<reference evidence="3 4" key="1">
    <citation type="journal article" date="2019" name="New Phytol.">
        <title>Comparative genomics reveals unique wood-decay strategies and fruiting body development in the Schizophyllaceae.</title>
        <authorList>
            <person name="Almasi E."/>
            <person name="Sahu N."/>
            <person name="Krizsan K."/>
            <person name="Balint B."/>
            <person name="Kovacs G.M."/>
            <person name="Kiss B."/>
            <person name="Cseklye J."/>
            <person name="Drula E."/>
            <person name="Henrissat B."/>
            <person name="Nagy I."/>
            <person name="Chovatia M."/>
            <person name="Adam C."/>
            <person name="LaButti K."/>
            <person name="Lipzen A."/>
            <person name="Riley R."/>
            <person name="Grigoriev I.V."/>
            <person name="Nagy L.G."/>
        </authorList>
    </citation>
    <scope>NUCLEOTIDE SEQUENCE [LARGE SCALE GENOMIC DNA]</scope>
    <source>
        <strain evidence="3 4">NL-1724</strain>
    </source>
</reference>
<proteinExistence type="predicted"/>
<evidence type="ECO:0000313" key="3">
    <source>
        <dbReference type="EMBL" id="TRM64541.1"/>
    </source>
</evidence>
<accession>A0A550CIA3</accession>
<keyword evidence="4" id="KW-1185">Reference proteome</keyword>
<evidence type="ECO:0000256" key="1">
    <source>
        <dbReference type="SAM" id="MobiDB-lite"/>
    </source>
</evidence>
<evidence type="ECO:0008006" key="5">
    <source>
        <dbReference type="Google" id="ProtNLM"/>
    </source>
</evidence>
<evidence type="ECO:0000256" key="2">
    <source>
        <dbReference type="SAM" id="Phobius"/>
    </source>
</evidence>
<comment type="caution">
    <text evidence="3">The sequence shown here is derived from an EMBL/GenBank/DDBJ whole genome shotgun (WGS) entry which is preliminary data.</text>
</comment>
<gene>
    <name evidence="3" type="ORF">BD626DRAFT_492165</name>
</gene>